<sequence length="306" mass="34904">MEEEPEDNPTTKDVLKAGDFYSRQLERRALAKSCGPSSIIWKHEDDKVIVFERADLVFIFNFHPTKSFTNYRIGVEIPGTYKVCLNSDDEQFGGFKRVDNNVPHYTYPEHFANLFRAKEGCRGGSKMTERERSRAENGPNGEQNFVCYSVMGDKILNQISRVNEQLQHKDMTVDRAVSHEYSKNFPNRTHQSMPHHAPQSMGINPAYRDGWGEETGPLQGYQKIRSHQATVNIEHNEIAILAAVSHNSPVGSRVISAKGNRDPTSPLREMANRCNFGTVPNRILRDHLVQEIADETMQREMLSKLK</sequence>
<protein>
    <recommendedName>
        <fullName evidence="1">Alpha-amylase/branching enzyme C-terminal all beta domain-containing protein</fullName>
    </recommendedName>
</protein>
<name>A0A7R9HK40_9NEOP</name>
<dbReference type="InterPro" id="IPR013780">
    <property type="entry name" value="Glyco_hydro_b"/>
</dbReference>
<dbReference type="GO" id="GO:0005737">
    <property type="term" value="C:cytoplasm"/>
    <property type="evidence" value="ECO:0007669"/>
    <property type="project" value="TreeGrafter"/>
</dbReference>
<dbReference type="GO" id="GO:0003844">
    <property type="term" value="F:1,4-alpha-glucan branching enzyme activity"/>
    <property type="evidence" value="ECO:0007669"/>
    <property type="project" value="TreeGrafter"/>
</dbReference>
<dbReference type="PANTHER" id="PTHR43651:SF3">
    <property type="entry name" value="1,4-ALPHA-GLUCAN-BRANCHING ENZYME"/>
    <property type="match status" value="1"/>
</dbReference>
<dbReference type="Pfam" id="PF02806">
    <property type="entry name" value="Alpha-amylase_C"/>
    <property type="match status" value="1"/>
</dbReference>
<dbReference type="InterPro" id="IPR006048">
    <property type="entry name" value="A-amylase/branching_C"/>
</dbReference>
<dbReference type="SUPFAM" id="SSF51011">
    <property type="entry name" value="Glycosyl hydrolase domain"/>
    <property type="match status" value="1"/>
</dbReference>
<dbReference type="Gene3D" id="2.60.40.1180">
    <property type="entry name" value="Golgi alpha-mannosidase II"/>
    <property type="match status" value="1"/>
</dbReference>
<dbReference type="PANTHER" id="PTHR43651">
    <property type="entry name" value="1,4-ALPHA-GLUCAN-BRANCHING ENZYME"/>
    <property type="match status" value="1"/>
</dbReference>
<organism evidence="2">
    <name type="scientific">Timema monikensis</name>
    <dbReference type="NCBI Taxonomy" id="170555"/>
    <lineage>
        <taxon>Eukaryota</taxon>
        <taxon>Metazoa</taxon>
        <taxon>Ecdysozoa</taxon>
        <taxon>Arthropoda</taxon>
        <taxon>Hexapoda</taxon>
        <taxon>Insecta</taxon>
        <taxon>Pterygota</taxon>
        <taxon>Neoptera</taxon>
        <taxon>Polyneoptera</taxon>
        <taxon>Phasmatodea</taxon>
        <taxon>Timematodea</taxon>
        <taxon>Timematoidea</taxon>
        <taxon>Timematidae</taxon>
        <taxon>Timema</taxon>
    </lineage>
</organism>
<dbReference type="GO" id="GO:0005975">
    <property type="term" value="P:carbohydrate metabolic process"/>
    <property type="evidence" value="ECO:0007669"/>
    <property type="project" value="InterPro"/>
</dbReference>
<accession>A0A7R9HK40</accession>
<feature type="domain" description="Alpha-amylase/branching enzyme C-terminal all beta" evidence="1">
    <location>
        <begin position="41"/>
        <end position="109"/>
    </location>
</feature>
<reference evidence="2" key="1">
    <citation type="submission" date="2020-11" db="EMBL/GenBank/DDBJ databases">
        <authorList>
            <person name="Tran Van P."/>
        </authorList>
    </citation>
    <scope>NUCLEOTIDE SEQUENCE</scope>
</reference>
<dbReference type="EMBL" id="OB792933">
    <property type="protein sequence ID" value="CAD7425358.1"/>
    <property type="molecule type" value="Genomic_DNA"/>
</dbReference>
<proteinExistence type="predicted"/>
<evidence type="ECO:0000313" key="2">
    <source>
        <dbReference type="EMBL" id="CAD7425358.1"/>
    </source>
</evidence>
<gene>
    <name evidence="2" type="ORF">TMSB3V08_LOCUS2273</name>
</gene>
<dbReference type="AlphaFoldDB" id="A0A7R9HK40"/>
<evidence type="ECO:0000259" key="1">
    <source>
        <dbReference type="Pfam" id="PF02806"/>
    </source>
</evidence>
<dbReference type="GO" id="GO:0043169">
    <property type="term" value="F:cation binding"/>
    <property type="evidence" value="ECO:0007669"/>
    <property type="project" value="InterPro"/>
</dbReference>
<dbReference type="FunFam" id="2.60.40.1180:FF:000003">
    <property type="entry name" value="1,4-alpha-glucan-branching enzyme, chloroplastic/amyloplastic"/>
    <property type="match status" value="1"/>
</dbReference>